<organism evidence="9 10">
    <name type="scientific">Takifugu flavidus</name>
    <name type="common">sansaifugu</name>
    <dbReference type="NCBI Taxonomy" id="433684"/>
    <lineage>
        <taxon>Eukaryota</taxon>
        <taxon>Metazoa</taxon>
        <taxon>Chordata</taxon>
        <taxon>Craniata</taxon>
        <taxon>Vertebrata</taxon>
        <taxon>Euteleostomi</taxon>
        <taxon>Actinopterygii</taxon>
        <taxon>Neopterygii</taxon>
        <taxon>Teleostei</taxon>
        <taxon>Neoteleostei</taxon>
        <taxon>Acanthomorphata</taxon>
        <taxon>Eupercaria</taxon>
        <taxon>Tetraodontiformes</taxon>
        <taxon>Tetradontoidea</taxon>
        <taxon>Tetraodontidae</taxon>
        <taxon>Takifugu</taxon>
    </lineage>
</organism>
<dbReference type="Pfam" id="PF14484">
    <property type="entry name" value="FISNA"/>
    <property type="match status" value="1"/>
</dbReference>
<evidence type="ECO:0000256" key="6">
    <source>
        <dbReference type="ARBA" id="ARBA00022840"/>
    </source>
</evidence>
<comment type="caution">
    <text evidence="9">The sequence shown here is derived from an EMBL/GenBank/DDBJ whole genome shotgun (WGS) entry which is preliminary data.</text>
</comment>
<evidence type="ECO:0000256" key="5">
    <source>
        <dbReference type="ARBA" id="ARBA00022741"/>
    </source>
</evidence>
<reference evidence="9 10" key="1">
    <citation type="submission" date="2019-04" db="EMBL/GenBank/DDBJ databases">
        <title>Chromosome genome assembly for Takifugu flavidus.</title>
        <authorList>
            <person name="Xiao S."/>
        </authorList>
    </citation>
    <scope>NUCLEOTIDE SEQUENCE [LARGE SCALE GENOMIC DNA]</scope>
    <source>
        <strain evidence="9">HTHZ2018</strain>
        <tissue evidence="9">Muscle</tissue>
    </source>
</reference>
<dbReference type="Proteomes" id="UP000324091">
    <property type="component" value="Unassembled WGS sequence"/>
</dbReference>
<accession>A0A5C6MHX4</accession>
<comment type="subcellular location">
    <subcellularLocation>
        <location evidence="1">Cytoplasm</location>
    </subcellularLocation>
</comment>
<dbReference type="InterPro" id="IPR027417">
    <property type="entry name" value="P-loop_NTPase"/>
</dbReference>
<dbReference type="Gene3D" id="3.80.10.10">
    <property type="entry name" value="Ribonuclease Inhibitor"/>
    <property type="match status" value="1"/>
</dbReference>
<sequence>MRGWKRMDEDRAESTVPSCVSLKSDQSKYELIDFRSSDKIERGEHILSNWDQSAPPGESSCSQSGSRSGDAEMKPKQRGDLQEVIEGHKISLKRRCEHVTEGTNGAGSGTLLNKIYTELYITEGQSEEVDTQHEVRQLERTSKKNIQDTPIKCQDIFKVLSEQQRHIRVVLTNGVAGVGKTFSVQKFSLDWAEGLENQDISLLSWITSRPAAAYQIPPSCVDRITEVRGFTDSQKEEYFRRRFSDDDLSKRIISHIKASRSLHIMCLIPVFCWITAIVLEDMMTRDQRGKLPKTLTDLYSHFLMVQIKRKKQKYGGKQRTEELTKTDKRLLLKLGRLAFEHLEKGNIMFYSEDLEQCGLDVSEVSVYSGVCTEIFKRESVIFQKSVYCFVHLSIQEFLAAVYMFHRYTRKDTAVINKFLKYSKPNPFSRITWLFTNYDPVTSLDDFLRRALMESLKSKNGHLDLFVRFLHGLSLESNQRILGGLLDQMENHPETIQKVLNNVKEVNSDEISPDRSINIFHCLMEMKDQSVHQEIQEFLKSGKKSKRRLSEIHCSALAYLLQMSEEVLDELNLQQYNTSEEGRRRLIPAVRNCRKAKLSDSVLSKSHWEVVASAMTSNPSHLRELSLSWNKSLTDAGVKLLSSAMMHPNCRLETLRLWCCSLSQISCDSLGSALRSNPSHLRVLELSGNQLKDPAVKLLCGVLQDPLCKLETLRSVRDDPVLSEV</sequence>
<dbReference type="GO" id="GO:0005524">
    <property type="term" value="F:ATP binding"/>
    <property type="evidence" value="ECO:0007669"/>
    <property type="project" value="UniProtKB-KW"/>
</dbReference>
<gene>
    <name evidence="9" type="ORF">D4764_0258620</name>
</gene>
<dbReference type="Pfam" id="PF17776">
    <property type="entry name" value="NLRC4_HD2"/>
    <property type="match status" value="1"/>
</dbReference>
<evidence type="ECO:0000259" key="8">
    <source>
        <dbReference type="SMART" id="SM01288"/>
    </source>
</evidence>
<dbReference type="Pfam" id="PF13516">
    <property type="entry name" value="LRR_6"/>
    <property type="match status" value="2"/>
</dbReference>
<feature type="compositionally biased region" description="Basic and acidic residues" evidence="7">
    <location>
        <begin position="69"/>
        <end position="81"/>
    </location>
</feature>
<evidence type="ECO:0000256" key="2">
    <source>
        <dbReference type="ARBA" id="ARBA00022490"/>
    </source>
</evidence>
<keyword evidence="5" id="KW-0547">Nucleotide-binding</keyword>
<feature type="domain" description="FISNA" evidence="8">
    <location>
        <begin position="87"/>
        <end position="158"/>
    </location>
</feature>
<dbReference type="AlphaFoldDB" id="A0A5C6MHX4"/>
<proteinExistence type="predicted"/>
<evidence type="ECO:0000256" key="3">
    <source>
        <dbReference type="ARBA" id="ARBA00022614"/>
    </source>
</evidence>
<evidence type="ECO:0000256" key="7">
    <source>
        <dbReference type="SAM" id="MobiDB-lite"/>
    </source>
</evidence>
<dbReference type="InterPro" id="IPR051261">
    <property type="entry name" value="NLR"/>
</dbReference>
<evidence type="ECO:0000313" key="9">
    <source>
        <dbReference type="EMBL" id="TWW54198.1"/>
    </source>
</evidence>
<dbReference type="Pfam" id="PF17779">
    <property type="entry name" value="WHD_NOD2"/>
    <property type="match status" value="1"/>
</dbReference>
<dbReference type="Gene3D" id="3.40.50.300">
    <property type="entry name" value="P-loop containing nucleotide triphosphate hydrolases"/>
    <property type="match status" value="1"/>
</dbReference>
<feature type="compositionally biased region" description="Low complexity" evidence="7">
    <location>
        <begin position="57"/>
        <end position="68"/>
    </location>
</feature>
<dbReference type="SMART" id="SM01288">
    <property type="entry name" value="FISNA"/>
    <property type="match status" value="1"/>
</dbReference>
<evidence type="ECO:0000256" key="4">
    <source>
        <dbReference type="ARBA" id="ARBA00022737"/>
    </source>
</evidence>
<dbReference type="InterPro" id="IPR029495">
    <property type="entry name" value="NACHT-assoc"/>
</dbReference>
<name>A0A5C6MHX4_9TELE</name>
<dbReference type="InterPro" id="IPR041075">
    <property type="entry name" value="NOD1/2_WH"/>
</dbReference>
<keyword evidence="10" id="KW-1185">Reference proteome</keyword>
<keyword evidence="3" id="KW-0433">Leucine-rich repeat</keyword>
<dbReference type="SUPFAM" id="SSF52047">
    <property type="entry name" value="RNI-like"/>
    <property type="match status" value="1"/>
</dbReference>
<dbReference type="InterPro" id="IPR041267">
    <property type="entry name" value="NLRP_HD2"/>
</dbReference>
<dbReference type="InterPro" id="IPR001611">
    <property type="entry name" value="Leu-rich_rpt"/>
</dbReference>
<keyword evidence="6" id="KW-0067">ATP-binding</keyword>
<feature type="region of interest" description="Disordered" evidence="7">
    <location>
        <begin position="45"/>
        <end position="81"/>
    </location>
</feature>
<dbReference type="InterPro" id="IPR032675">
    <property type="entry name" value="LRR_dom_sf"/>
</dbReference>
<dbReference type="SMART" id="SM00368">
    <property type="entry name" value="LRR_RI"/>
    <property type="match status" value="3"/>
</dbReference>
<evidence type="ECO:0000256" key="1">
    <source>
        <dbReference type="ARBA" id="ARBA00004496"/>
    </source>
</evidence>
<keyword evidence="4" id="KW-0677">Repeat</keyword>
<protein>
    <recommendedName>
        <fullName evidence="8">FISNA domain-containing protein</fullName>
    </recommendedName>
</protein>
<keyword evidence="2" id="KW-0963">Cytoplasm</keyword>
<dbReference type="GO" id="GO:0005737">
    <property type="term" value="C:cytoplasm"/>
    <property type="evidence" value="ECO:0007669"/>
    <property type="project" value="UniProtKB-SubCell"/>
</dbReference>
<evidence type="ECO:0000313" key="10">
    <source>
        <dbReference type="Proteomes" id="UP000324091"/>
    </source>
</evidence>
<dbReference type="PANTHER" id="PTHR24106">
    <property type="entry name" value="NACHT, LRR AND CARD DOMAINS-CONTAINING"/>
    <property type="match status" value="1"/>
</dbReference>
<dbReference type="EMBL" id="RHFK02000355">
    <property type="protein sequence ID" value="TWW54198.1"/>
    <property type="molecule type" value="Genomic_DNA"/>
</dbReference>